<dbReference type="EMBL" id="VYZN01000052">
    <property type="protein sequence ID" value="KAE9527595.1"/>
    <property type="molecule type" value="Genomic_DNA"/>
</dbReference>
<feature type="transmembrane region" description="Helical" evidence="1">
    <location>
        <begin position="6"/>
        <end position="26"/>
    </location>
</feature>
<sequence length="235" mass="27545">MTRTDLHIILLSDFCGLYLVVVLAMIGGSWYTYYTSSTPSVFSVSLSIHLGEILKQFPNSEIKFNMHFKINLPTLIYVHKFQESRISGSQNAKFMKLDFMILFIDYRLDRNKIYRSSGIQHCETSDSYINEYRKINLQAIHISTQHLCFSYISTNEKYLLGVLLNYVGLSTRNISIRQMILDMFFIHQSIVWFPCLVRTWRHNAAAVVLFHCMTLYTMYLLMVSPSDMSWLKVRI</sequence>
<evidence type="ECO:0000313" key="2">
    <source>
        <dbReference type="EMBL" id="KAE9527595.1"/>
    </source>
</evidence>
<gene>
    <name evidence="2" type="ORF">AGLY_012875</name>
</gene>
<comment type="caution">
    <text evidence="2">The sequence shown here is derived from an EMBL/GenBank/DDBJ whole genome shotgun (WGS) entry which is preliminary data.</text>
</comment>
<evidence type="ECO:0000313" key="3">
    <source>
        <dbReference type="Proteomes" id="UP000475862"/>
    </source>
</evidence>
<keyword evidence="1" id="KW-0472">Membrane</keyword>
<dbReference type="AlphaFoldDB" id="A0A6G0TA08"/>
<name>A0A6G0TA08_APHGL</name>
<keyword evidence="1" id="KW-1133">Transmembrane helix</keyword>
<keyword evidence="3" id="KW-1185">Reference proteome</keyword>
<protein>
    <submittedName>
        <fullName evidence="2">Uncharacterized protein</fullName>
    </submittedName>
</protein>
<organism evidence="2 3">
    <name type="scientific">Aphis glycines</name>
    <name type="common">Soybean aphid</name>
    <dbReference type="NCBI Taxonomy" id="307491"/>
    <lineage>
        <taxon>Eukaryota</taxon>
        <taxon>Metazoa</taxon>
        <taxon>Ecdysozoa</taxon>
        <taxon>Arthropoda</taxon>
        <taxon>Hexapoda</taxon>
        <taxon>Insecta</taxon>
        <taxon>Pterygota</taxon>
        <taxon>Neoptera</taxon>
        <taxon>Paraneoptera</taxon>
        <taxon>Hemiptera</taxon>
        <taxon>Sternorrhyncha</taxon>
        <taxon>Aphidomorpha</taxon>
        <taxon>Aphidoidea</taxon>
        <taxon>Aphididae</taxon>
        <taxon>Aphidini</taxon>
        <taxon>Aphis</taxon>
        <taxon>Aphis</taxon>
    </lineage>
</organism>
<proteinExistence type="predicted"/>
<accession>A0A6G0TA08</accession>
<feature type="transmembrane region" description="Helical" evidence="1">
    <location>
        <begin position="206"/>
        <end position="224"/>
    </location>
</feature>
<evidence type="ECO:0000256" key="1">
    <source>
        <dbReference type="SAM" id="Phobius"/>
    </source>
</evidence>
<reference evidence="2 3" key="1">
    <citation type="submission" date="2019-08" db="EMBL/GenBank/DDBJ databases">
        <title>The genome of the soybean aphid Biotype 1, its phylome, world population structure and adaptation to the North American continent.</title>
        <authorList>
            <person name="Giordano R."/>
            <person name="Donthu R.K."/>
            <person name="Hernandez A.G."/>
            <person name="Wright C.L."/>
            <person name="Zimin A.V."/>
        </authorList>
    </citation>
    <scope>NUCLEOTIDE SEQUENCE [LARGE SCALE GENOMIC DNA]</scope>
    <source>
        <tissue evidence="2">Whole aphids</tissue>
    </source>
</reference>
<dbReference type="Proteomes" id="UP000475862">
    <property type="component" value="Unassembled WGS sequence"/>
</dbReference>
<keyword evidence="1" id="KW-0812">Transmembrane</keyword>